<feature type="signal peptide" evidence="1">
    <location>
        <begin position="1"/>
        <end position="20"/>
    </location>
</feature>
<evidence type="ECO:0000313" key="2">
    <source>
        <dbReference type="EMBL" id="KAL0059942.1"/>
    </source>
</evidence>
<name>A0ABR2ZE50_9AGAR</name>
<keyword evidence="3" id="KW-1185">Reference proteome</keyword>
<proteinExistence type="predicted"/>
<organism evidence="2 3">
    <name type="scientific">Marasmius tenuissimus</name>
    <dbReference type="NCBI Taxonomy" id="585030"/>
    <lineage>
        <taxon>Eukaryota</taxon>
        <taxon>Fungi</taxon>
        <taxon>Dikarya</taxon>
        <taxon>Basidiomycota</taxon>
        <taxon>Agaricomycotina</taxon>
        <taxon>Agaricomycetes</taxon>
        <taxon>Agaricomycetidae</taxon>
        <taxon>Agaricales</taxon>
        <taxon>Marasmiineae</taxon>
        <taxon>Marasmiaceae</taxon>
        <taxon>Marasmius</taxon>
    </lineage>
</organism>
<comment type="caution">
    <text evidence="2">The sequence shown here is derived from an EMBL/GenBank/DDBJ whole genome shotgun (WGS) entry which is preliminary data.</text>
</comment>
<keyword evidence="1" id="KW-0732">Signal</keyword>
<dbReference type="InterPro" id="IPR045992">
    <property type="entry name" value="DUF5948"/>
</dbReference>
<feature type="chain" id="PRO_5047443394" evidence="1">
    <location>
        <begin position="21"/>
        <end position="91"/>
    </location>
</feature>
<dbReference type="Proteomes" id="UP001437256">
    <property type="component" value="Unassembled WGS sequence"/>
</dbReference>
<dbReference type="EMBL" id="JBBXMP010000200">
    <property type="protein sequence ID" value="KAL0059942.1"/>
    <property type="molecule type" value="Genomic_DNA"/>
</dbReference>
<reference evidence="2 3" key="1">
    <citation type="submission" date="2024-05" db="EMBL/GenBank/DDBJ databases">
        <title>A draft genome resource for the thread blight pathogen Marasmius tenuissimus strain MS-2.</title>
        <authorList>
            <person name="Yulfo-Soto G.E."/>
            <person name="Baruah I.K."/>
            <person name="Amoako-Attah I."/>
            <person name="Bukari Y."/>
            <person name="Meinhardt L.W."/>
            <person name="Bailey B.A."/>
            <person name="Cohen S.P."/>
        </authorList>
    </citation>
    <scope>NUCLEOTIDE SEQUENCE [LARGE SCALE GENOMIC DNA]</scope>
    <source>
        <strain evidence="2 3">MS-2</strain>
    </source>
</reference>
<accession>A0ABR2ZE50</accession>
<evidence type="ECO:0000313" key="3">
    <source>
        <dbReference type="Proteomes" id="UP001437256"/>
    </source>
</evidence>
<protein>
    <submittedName>
        <fullName evidence="2">Uncharacterized protein</fullName>
    </submittedName>
</protein>
<sequence length="91" mass="9358">MRTSFTILAIIASLAGSVLAGGPEICTNNKDGSGGTNVQVTKDCCAAVNHKAYFNELEKKCMGYGGTFDNAVDTGKMVECCSSRGAGSKAL</sequence>
<evidence type="ECO:0000256" key="1">
    <source>
        <dbReference type="SAM" id="SignalP"/>
    </source>
</evidence>
<dbReference type="Pfam" id="PF19373">
    <property type="entry name" value="DUF5948"/>
    <property type="match status" value="1"/>
</dbReference>
<gene>
    <name evidence="2" type="ORF">AAF712_013289</name>
</gene>